<organism evidence="2 3">
    <name type="scientific">Acinetobacter baylyi</name>
    <dbReference type="NCBI Taxonomy" id="202950"/>
    <lineage>
        <taxon>Bacteria</taxon>
        <taxon>Pseudomonadati</taxon>
        <taxon>Pseudomonadota</taxon>
        <taxon>Gammaproteobacteria</taxon>
        <taxon>Moraxellales</taxon>
        <taxon>Moraxellaceae</taxon>
        <taxon>Acinetobacter</taxon>
    </lineage>
</organism>
<comment type="caution">
    <text evidence="2">The sequence shown here is derived from an EMBL/GenBank/DDBJ whole genome shotgun (WGS) entry which is preliminary data.</text>
</comment>
<keyword evidence="3" id="KW-1185">Reference proteome</keyword>
<sequence length="72" mass="8423">MSLILKVFLGGNMDETLGVFIFYLLILFALSSFSLLFYRFDLIFIVVGLILVIIAFLFKSEFKLRVCFWKKT</sequence>
<accession>A0ABU0V1C2</accession>
<gene>
    <name evidence="2" type="ORF">QE380_003520</name>
</gene>
<dbReference type="EMBL" id="JAUTBK010000002">
    <property type="protein sequence ID" value="MDQ1210597.1"/>
    <property type="molecule type" value="Genomic_DNA"/>
</dbReference>
<reference evidence="2 3" key="1">
    <citation type="submission" date="2023-07" db="EMBL/GenBank/DDBJ databases">
        <title>Functional and genomic diversity of the sorghum phyllosphere microbiome.</title>
        <authorList>
            <person name="Shade A."/>
        </authorList>
    </citation>
    <scope>NUCLEOTIDE SEQUENCE [LARGE SCALE GENOMIC DNA]</scope>
    <source>
        <strain evidence="2 3">SORGH_AS_0887</strain>
    </source>
</reference>
<proteinExistence type="predicted"/>
<protein>
    <submittedName>
        <fullName evidence="2">Uncharacterized protein</fullName>
    </submittedName>
</protein>
<evidence type="ECO:0000256" key="1">
    <source>
        <dbReference type="SAM" id="Phobius"/>
    </source>
</evidence>
<keyword evidence="1" id="KW-0472">Membrane</keyword>
<feature type="transmembrane region" description="Helical" evidence="1">
    <location>
        <begin position="42"/>
        <end position="58"/>
    </location>
</feature>
<name>A0ABU0V1C2_ACIBI</name>
<dbReference type="Proteomes" id="UP001233360">
    <property type="component" value="Unassembled WGS sequence"/>
</dbReference>
<keyword evidence="1" id="KW-1133">Transmembrane helix</keyword>
<evidence type="ECO:0000313" key="3">
    <source>
        <dbReference type="Proteomes" id="UP001233360"/>
    </source>
</evidence>
<keyword evidence="1" id="KW-0812">Transmembrane</keyword>
<feature type="transmembrane region" description="Helical" evidence="1">
    <location>
        <begin position="16"/>
        <end position="36"/>
    </location>
</feature>
<evidence type="ECO:0000313" key="2">
    <source>
        <dbReference type="EMBL" id="MDQ1210597.1"/>
    </source>
</evidence>